<proteinExistence type="predicted"/>
<evidence type="ECO:0000256" key="1">
    <source>
        <dbReference type="SAM" id="MobiDB-lite"/>
    </source>
</evidence>
<feature type="region of interest" description="Disordered" evidence="1">
    <location>
        <begin position="1"/>
        <end position="32"/>
    </location>
</feature>
<dbReference type="AlphaFoldDB" id="A0A6G1IFN3"/>
<feature type="compositionally biased region" description="Basic and acidic residues" evidence="1">
    <location>
        <begin position="68"/>
        <end position="81"/>
    </location>
</feature>
<dbReference type="EMBL" id="MU005630">
    <property type="protein sequence ID" value="KAF2676709.1"/>
    <property type="molecule type" value="Genomic_DNA"/>
</dbReference>
<name>A0A6G1IFN3_9PLEO</name>
<feature type="compositionally biased region" description="Polar residues" evidence="1">
    <location>
        <begin position="1"/>
        <end position="10"/>
    </location>
</feature>
<evidence type="ECO:0000313" key="3">
    <source>
        <dbReference type="Proteomes" id="UP000799291"/>
    </source>
</evidence>
<organism evidence="2 3">
    <name type="scientific">Lentithecium fluviatile CBS 122367</name>
    <dbReference type="NCBI Taxonomy" id="1168545"/>
    <lineage>
        <taxon>Eukaryota</taxon>
        <taxon>Fungi</taxon>
        <taxon>Dikarya</taxon>
        <taxon>Ascomycota</taxon>
        <taxon>Pezizomycotina</taxon>
        <taxon>Dothideomycetes</taxon>
        <taxon>Pleosporomycetidae</taxon>
        <taxon>Pleosporales</taxon>
        <taxon>Massarineae</taxon>
        <taxon>Lentitheciaceae</taxon>
        <taxon>Lentithecium</taxon>
    </lineage>
</organism>
<reference evidence="2" key="1">
    <citation type="journal article" date="2020" name="Stud. Mycol.">
        <title>101 Dothideomycetes genomes: a test case for predicting lifestyles and emergence of pathogens.</title>
        <authorList>
            <person name="Haridas S."/>
            <person name="Albert R."/>
            <person name="Binder M."/>
            <person name="Bloem J."/>
            <person name="Labutti K."/>
            <person name="Salamov A."/>
            <person name="Andreopoulos B."/>
            <person name="Baker S."/>
            <person name="Barry K."/>
            <person name="Bills G."/>
            <person name="Bluhm B."/>
            <person name="Cannon C."/>
            <person name="Castanera R."/>
            <person name="Culley D."/>
            <person name="Daum C."/>
            <person name="Ezra D."/>
            <person name="Gonzalez J."/>
            <person name="Henrissat B."/>
            <person name="Kuo A."/>
            <person name="Liang C."/>
            <person name="Lipzen A."/>
            <person name="Lutzoni F."/>
            <person name="Magnuson J."/>
            <person name="Mondo S."/>
            <person name="Nolan M."/>
            <person name="Ohm R."/>
            <person name="Pangilinan J."/>
            <person name="Park H.-J."/>
            <person name="Ramirez L."/>
            <person name="Alfaro M."/>
            <person name="Sun H."/>
            <person name="Tritt A."/>
            <person name="Yoshinaga Y."/>
            <person name="Zwiers L.-H."/>
            <person name="Turgeon B."/>
            <person name="Goodwin S."/>
            <person name="Spatafora J."/>
            <person name="Crous P."/>
            <person name="Grigoriev I."/>
        </authorList>
    </citation>
    <scope>NUCLEOTIDE SEQUENCE</scope>
    <source>
        <strain evidence="2">CBS 122367</strain>
    </source>
</reference>
<protein>
    <submittedName>
        <fullName evidence="2">Uncharacterized protein</fullName>
    </submittedName>
</protein>
<feature type="region of interest" description="Disordered" evidence="1">
    <location>
        <begin position="48"/>
        <end position="93"/>
    </location>
</feature>
<evidence type="ECO:0000313" key="2">
    <source>
        <dbReference type="EMBL" id="KAF2676709.1"/>
    </source>
</evidence>
<keyword evidence="3" id="KW-1185">Reference proteome</keyword>
<dbReference type="Proteomes" id="UP000799291">
    <property type="component" value="Unassembled WGS sequence"/>
</dbReference>
<gene>
    <name evidence="2" type="ORF">K458DRAFT_178900</name>
</gene>
<accession>A0A6G1IFN3</accession>
<sequence length="158" mass="18404">MNTITIQQRKTYSERPLSSVRPDPLSLHRYPSCRSARSPQTLANMPRYAETRSRTWGNKRASGRLRGPHWDKHTVDKLGARRERRGAGARRVHDDRPVESVGVGEMEVRRSPNCRTRLREGRVWDRLGWARLQRAGRRTRLVMPVGGRCWTVKRPELD</sequence>